<dbReference type="OrthoDB" id="6612291at2759"/>
<gene>
    <name evidence="12" type="ORF">EHS25_005831</name>
</gene>
<comment type="similarity">
    <text evidence="2">Belongs to the major facilitator superfamily. Sugar transporter (TC 2.A.1.1) family.</text>
</comment>
<dbReference type="InterPro" id="IPR036259">
    <property type="entry name" value="MFS_trans_sf"/>
</dbReference>
<dbReference type="FunFam" id="1.20.1250.20:FF:000078">
    <property type="entry name" value="MFS maltose transporter, putative"/>
    <property type="match status" value="1"/>
</dbReference>
<evidence type="ECO:0000256" key="5">
    <source>
        <dbReference type="ARBA" id="ARBA00022989"/>
    </source>
</evidence>
<accession>A0A427XVT0</accession>
<keyword evidence="6 10" id="KW-0472">Membrane</keyword>
<feature type="transmembrane region" description="Helical" evidence="10">
    <location>
        <begin position="145"/>
        <end position="165"/>
    </location>
</feature>
<dbReference type="GO" id="GO:0016020">
    <property type="term" value="C:membrane"/>
    <property type="evidence" value="ECO:0007669"/>
    <property type="project" value="UniProtKB-SubCell"/>
</dbReference>
<feature type="domain" description="Major facilitator superfamily (MFS) profile" evidence="11">
    <location>
        <begin position="63"/>
        <end position="505"/>
    </location>
</feature>
<keyword evidence="4 10" id="KW-0812">Transmembrane</keyword>
<feature type="transmembrane region" description="Helical" evidence="10">
    <location>
        <begin position="60"/>
        <end position="76"/>
    </location>
</feature>
<dbReference type="GO" id="GO:0005351">
    <property type="term" value="F:carbohydrate:proton symporter activity"/>
    <property type="evidence" value="ECO:0007669"/>
    <property type="project" value="TreeGrafter"/>
</dbReference>
<dbReference type="Pfam" id="PF00083">
    <property type="entry name" value="Sugar_tr"/>
    <property type="match status" value="1"/>
</dbReference>
<dbReference type="Proteomes" id="UP000279259">
    <property type="component" value="Unassembled WGS sequence"/>
</dbReference>
<feature type="transmembrane region" description="Helical" evidence="10">
    <location>
        <begin position="382"/>
        <end position="404"/>
    </location>
</feature>
<evidence type="ECO:0000256" key="7">
    <source>
        <dbReference type="ARBA" id="ARBA00026248"/>
    </source>
</evidence>
<evidence type="ECO:0000313" key="12">
    <source>
        <dbReference type="EMBL" id="RSH82841.1"/>
    </source>
</evidence>
<protein>
    <recommendedName>
        <fullName evidence="11">Major facilitator superfamily (MFS) profile domain-containing protein</fullName>
    </recommendedName>
</protein>
<keyword evidence="7" id="KW-0462">Maltose metabolism</keyword>
<feature type="transmembrane region" description="Helical" evidence="10">
    <location>
        <begin position="237"/>
        <end position="258"/>
    </location>
</feature>
<keyword evidence="5 10" id="KW-1133">Transmembrane helix</keyword>
<feature type="transmembrane region" description="Helical" evidence="10">
    <location>
        <begin position="319"/>
        <end position="340"/>
    </location>
</feature>
<evidence type="ECO:0000256" key="10">
    <source>
        <dbReference type="SAM" id="Phobius"/>
    </source>
</evidence>
<dbReference type="PROSITE" id="PS00217">
    <property type="entry name" value="SUGAR_TRANSPORT_2"/>
    <property type="match status" value="1"/>
</dbReference>
<comment type="subcellular location">
    <subcellularLocation>
        <location evidence="1">Membrane</location>
        <topology evidence="1">Multi-pass membrane protein</topology>
    </subcellularLocation>
</comment>
<dbReference type="SUPFAM" id="SSF103473">
    <property type="entry name" value="MFS general substrate transporter"/>
    <property type="match status" value="1"/>
</dbReference>
<name>A0A427XVT0_9TREE</name>
<keyword evidence="3" id="KW-0813">Transport</keyword>
<feature type="transmembrane region" description="Helical" evidence="10">
    <location>
        <begin position="410"/>
        <end position="433"/>
    </location>
</feature>
<evidence type="ECO:0000256" key="9">
    <source>
        <dbReference type="SAM" id="MobiDB-lite"/>
    </source>
</evidence>
<evidence type="ECO:0000256" key="6">
    <source>
        <dbReference type="ARBA" id="ARBA00023136"/>
    </source>
</evidence>
<dbReference type="InterPro" id="IPR050360">
    <property type="entry name" value="MFS_Sugar_Transporters"/>
</dbReference>
<evidence type="ECO:0000256" key="8">
    <source>
        <dbReference type="ARBA" id="ARBA00049119"/>
    </source>
</evidence>
<dbReference type="Gene3D" id="1.20.1250.20">
    <property type="entry name" value="MFS general substrate transporter like domains"/>
    <property type="match status" value="1"/>
</dbReference>
<organism evidence="12 13">
    <name type="scientific">Saitozyma podzolica</name>
    <dbReference type="NCBI Taxonomy" id="1890683"/>
    <lineage>
        <taxon>Eukaryota</taxon>
        <taxon>Fungi</taxon>
        <taxon>Dikarya</taxon>
        <taxon>Basidiomycota</taxon>
        <taxon>Agaricomycotina</taxon>
        <taxon>Tremellomycetes</taxon>
        <taxon>Tremellales</taxon>
        <taxon>Trimorphomycetaceae</taxon>
        <taxon>Saitozyma</taxon>
    </lineage>
</organism>
<sequence length="651" mass="72217">MSLSHIDLEESKEKDLSQHHEHVHEHITHEANKAVLAQAIAAEDQEHMGVWQALKMFPKATFWSFMVSFVIIMEAYDNALVGNLMAQPAFQMQFGEPVGDGTYQVPAAWQSACNYASTIGAFLGIITCGYVQPHLGYKKTMLGSLILMIAVIFVPFFATTLPVLFVGELLCGFPWGFYNAIAQAYASEIAPLPLRGIFTMYNQSCWCTGQLVTAGILYAFRNGTDKWSYKIPFAIQWVWPVPLIAILAFAPESPWWLVRKGKLAEAERVVQRLEAKGTNRDPANVVAMMQRTIEIENTLTEGASYAAVFKGVDLRRTCVASFMFAAQLWSGLLIGNQATYFYTVAGMGSDKAFALGLGTAAIQWVAVVCAFWAVTQQGRRTLYLYGVGFQTVMLLLIGVVAAASKTSASFWVQATFLMLIFASYGLTVGPITFTIVAEVSSVKLRAQTCAIARASYYAMAVPMGYITSYSLNPTAWNLHGKSAFIWFATATGVFVFTYFMVPETKDRSFRELDVLYHRGVPARKFKSTVVDKDEDDFQAIIWTHDPADDITVTPSRREISHVQVERVRQHRMVADFDYAYRVTLQDPLADLGTSALLGGCGDLASRGVSHSREARLDIWRPTSRSRSLDGDRRDSAIAQSRFGSVQIAVLK</sequence>
<dbReference type="InterPro" id="IPR020846">
    <property type="entry name" value="MFS_dom"/>
</dbReference>
<dbReference type="InterPro" id="IPR005828">
    <property type="entry name" value="MFS_sugar_transport-like"/>
</dbReference>
<dbReference type="EMBL" id="RSCD01000026">
    <property type="protein sequence ID" value="RSH82841.1"/>
    <property type="molecule type" value="Genomic_DNA"/>
</dbReference>
<dbReference type="NCBIfam" id="TIGR00879">
    <property type="entry name" value="SP"/>
    <property type="match status" value="1"/>
</dbReference>
<feature type="transmembrane region" description="Helical" evidence="10">
    <location>
        <begin position="352"/>
        <end position="375"/>
    </location>
</feature>
<evidence type="ECO:0000256" key="3">
    <source>
        <dbReference type="ARBA" id="ARBA00022448"/>
    </source>
</evidence>
<evidence type="ECO:0000256" key="4">
    <source>
        <dbReference type="ARBA" id="ARBA00022692"/>
    </source>
</evidence>
<feature type="region of interest" description="Disordered" evidence="9">
    <location>
        <begin position="1"/>
        <end position="24"/>
    </location>
</feature>
<dbReference type="InterPro" id="IPR003663">
    <property type="entry name" value="Sugar/inositol_transpt"/>
</dbReference>
<evidence type="ECO:0000256" key="2">
    <source>
        <dbReference type="ARBA" id="ARBA00010992"/>
    </source>
</evidence>
<proteinExistence type="inferred from homology"/>
<evidence type="ECO:0000313" key="13">
    <source>
        <dbReference type="Proteomes" id="UP000279259"/>
    </source>
</evidence>
<reference evidence="12 13" key="1">
    <citation type="submission" date="2018-11" db="EMBL/GenBank/DDBJ databases">
        <title>Genome sequence of Saitozyma podzolica DSM 27192.</title>
        <authorList>
            <person name="Aliyu H."/>
            <person name="Gorte O."/>
            <person name="Ochsenreither K."/>
        </authorList>
    </citation>
    <scope>NUCLEOTIDE SEQUENCE [LARGE SCALE GENOMIC DNA]</scope>
    <source>
        <strain evidence="12 13">DSM 27192</strain>
    </source>
</reference>
<dbReference type="PANTHER" id="PTHR48022:SF5">
    <property type="entry name" value="ALPHA-GLUCOSIDES PERMEASE MPH2-RELATED"/>
    <property type="match status" value="1"/>
</dbReference>
<keyword evidence="13" id="KW-1185">Reference proteome</keyword>
<dbReference type="InterPro" id="IPR005829">
    <property type="entry name" value="Sugar_transporter_CS"/>
</dbReference>
<evidence type="ECO:0000259" key="11">
    <source>
        <dbReference type="PROSITE" id="PS50850"/>
    </source>
</evidence>
<dbReference type="GO" id="GO:0000023">
    <property type="term" value="P:maltose metabolic process"/>
    <property type="evidence" value="ECO:0007669"/>
    <property type="project" value="UniProtKB-KW"/>
</dbReference>
<dbReference type="PROSITE" id="PS50850">
    <property type="entry name" value="MFS"/>
    <property type="match status" value="1"/>
</dbReference>
<feature type="transmembrane region" description="Helical" evidence="10">
    <location>
        <begin position="454"/>
        <end position="471"/>
    </location>
</feature>
<evidence type="ECO:0000256" key="1">
    <source>
        <dbReference type="ARBA" id="ARBA00004141"/>
    </source>
</evidence>
<dbReference type="AlphaFoldDB" id="A0A427XVT0"/>
<comment type="catalytic activity">
    <reaction evidence="8">
        <text>myo-inositol(out) + H(+)(out) = myo-inositol(in) + H(+)(in)</text>
        <dbReference type="Rhea" id="RHEA:60364"/>
        <dbReference type="ChEBI" id="CHEBI:15378"/>
        <dbReference type="ChEBI" id="CHEBI:17268"/>
    </reaction>
</comment>
<comment type="caution">
    <text evidence="12">The sequence shown here is derived from an EMBL/GenBank/DDBJ whole genome shotgun (WGS) entry which is preliminary data.</text>
</comment>
<dbReference type="PANTHER" id="PTHR48022">
    <property type="entry name" value="PLASTIDIC GLUCOSE TRANSPORTER 4"/>
    <property type="match status" value="1"/>
</dbReference>
<feature type="transmembrane region" description="Helical" evidence="10">
    <location>
        <begin position="483"/>
        <end position="501"/>
    </location>
</feature>